<protein>
    <submittedName>
        <fullName evidence="2">Uncharacterized protein</fullName>
    </submittedName>
</protein>
<accession>A0A4Q9PGM4</accession>
<name>A0A4Q9PGM4_9APHY</name>
<reference evidence="2 3" key="1">
    <citation type="submission" date="2019-01" db="EMBL/GenBank/DDBJ databases">
        <title>Draft genome sequences of three monokaryotic isolates of the white-rot basidiomycete fungus Dichomitus squalens.</title>
        <authorList>
            <consortium name="DOE Joint Genome Institute"/>
            <person name="Lopez S.C."/>
            <person name="Andreopoulos B."/>
            <person name="Pangilinan J."/>
            <person name="Lipzen A."/>
            <person name="Riley R."/>
            <person name="Ahrendt S."/>
            <person name="Ng V."/>
            <person name="Barry K."/>
            <person name="Daum C."/>
            <person name="Grigoriev I.V."/>
            <person name="Hilden K.S."/>
            <person name="Makela M.R."/>
            <person name="de Vries R.P."/>
        </authorList>
    </citation>
    <scope>NUCLEOTIDE SEQUENCE [LARGE SCALE GENOMIC DNA]</scope>
    <source>
        <strain evidence="2 3">CBS 464.89</strain>
    </source>
</reference>
<dbReference type="Proteomes" id="UP000292082">
    <property type="component" value="Unassembled WGS sequence"/>
</dbReference>
<evidence type="ECO:0000313" key="3">
    <source>
        <dbReference type="Proteomes" id="UP000292082"/>
    </source>
</evidence>
<dbReference type="EMBL" id="ML145294">
    <property type="protein sequence ID" value="TBU51686.1"/>
    <property type="molecule type" value="Genomic_DNA"/>
</dbReference>
<evidence type="ECO:0000256" key="1">
    <source>
        <dbReference type="SAM" id="MobiDB-lite"/>
    </source>
</evidence>
<feature type="compositionally biased region" description="Basic and acidic residues" evidence="1">
    <location>
        <begin position="51"/>
        <end position="72"/>
    </location>
</feature>
<evidence type="ECO:0000313" key="2">
    <source>
        <dbReference type="EMBL" id="TBU51686.1"/>
    </source>
</evidence>
<feature type="region of interest" description="Disordered" evidence="1">
    <location>
        <begin position="44"/>
        <end position="126"/>
    </location>
</feature>
<organism evidence="2 3">
    <name type="scientific">Dichomitus squalens</name>
    <dbReference type="NCBI Taxonomy" id="114155"/>
    <lineage>
        <taxon>Eukaryota</taxon>
        <taxon>Fungi</taxon>
        <taxon>Dikarya</taxon>
        <taxon>Basidiomycota</taxon>
        <taxon>Agaricomycotina</taxon>
        <taxon>Agaricomycetes</taxon>
        <taxon>Polyporales</taxon>
        <taxon>Polyporaceae</taxon>
        <taxon>Dichomitus</taxon>
    </lineage>
</organism>
<keyword evidence="3" id="KW-1185">Reference proteome</keyword>
<sequence>MGRSFDATIHATPMLLHTELSSARTCLGTTGIPLDSFRRRLETGYSSSSLEESRRDADSETTDGKTLEEMRTRPSTHHAPHEHTDIPATRQIDRGRNMSADDAPASKPSGAVDVEGGGGPPGCGPASSPTLTVVSCAGPRSASSSLGAPSTTTGTSGGRLAFFFFPDGTGVPESLSSSRARFFVCFGRVAAVLRSARSSAGCI</sequence>
<dbReference type="AlphaFoldDB" id="A0A4Q9PGM4"/>
<feature type="compositionally biased region" description="Basic and acidic residues" evidence="1">
    <location>
        <begin position="79"/>
        <end position="96"/>
    </location>
</feature>
<proteinExistence type="predicted"/>
<gene>
    <name evidence="2" type="ORF">BD310DRAFT_941805</name>
</gene>